<name>A0A0R1W9Z5_9LACO</name>
<dbReference type="GO" id="GO:0043456">
    <property type="term" value="P:regulation of pentose-phosphate shunt"/>
    <property type="evidence" value="ECO:0007669"/>
    <property type="project" value="TreeGrafter"/>
</dbReference>
<dbReference type="InterPro" id="IPR013078">
    <property type="entry name" value="His_Pase_superF_clade-1"/>
</dbReference>
<dbReference type="SMART" id="SM00855">
    <property type="entry name" value="PGAM"/>
    <property type="match status" value="1"/>
</dbReference>
<dbReference type="AlphaFoldDB" id="A0A0R1W9Z5"/>
<evidence type="ECO:0000256" key="2">
    <source>
        <dbReference type="PIRSR" id="PIRSR613078-2"/>
    </source>
</evidence>
<dbReference type="Proteomes" id="UP000051820">
    <property type="component" value="Unassembled WGS sequence"/>
</dbReference>
<keyword evidence="1" id="KW-0378">Hydrolase</keyword>
<sequence>MKKMQGWADSPLTEKGWADAKSAGKLLADVQFDAVYSSDLLRAMNTAKEIIRENHYLGDESVITDSNFREVFFGSFEGLGRKESWEKTGAPHGYHNKIEILRATDAKTARNWMKDADPMGMAENNDEVWRRINDGLEPFETTENQNILIVSHGTLIRTMATKFENWDPLDVDAPDNGSYTTFVFRDGQWRVDEYNIR</sequence>
<protein>
    <submittedName>
        <fullName evidence="3">Phosphoglycerate mutase</fullName>
    </submittedName>
</protein>
<feature type="binding site" evidence="2">
    <location>
        <position position="42"/>
    </location>
    <ligand>
        <name>substrate</name>
    </ligand>
</feature>
<dbReference type="GO" id="GO:0005829">
    <property type="term" value="C:cytosol"/>
    <property type="evidence" value="ECO:0007669"/>
    <property type="project" value="TreeGrafter"/>
</dbReference>
<organism evidence="3 4">
    <name type="scientific">Paucilactobacillus suebicus DSM 5007 = KCTC 3549</name>
    <dbReference type="NCBI Taxonomy" id="1423807"/>
    <lineage>
        <taxon>Bacteria</taxon>
        <taxon>Bacillati</taxon>
        <taxon>Bacillota</taxon>
        <taxon>Bacilli</taxon>
        <taxon>Lactobacillales</taxon>
        <taxon>Lactobacillaceae</taxon>
        <taxon>Paucilactobacillus</taxon>
    </lineage>
</organism>
<gene>
    <name evidence="3" type="ORF">FD16_GL000451</name>
</gene>
<evidence type="ECO:0000256" key="1">
    <source>
        <dbReference type="ARBA" id="ARBA00022801"/>
    </source>
</evidence>
<dbReference type="GO" id="GO:0045820">
    <property type="term" value="P:negative regulation of glycolytic process"/>
    <property type="evidence" value="ECO:0007669"/>
    <property type="project" value="TreeGrafter"/>
</dbReference>
<dbReference type="GO" id="GO:0004331">
    <property type="term" value="F:fructose-2,6-bisphosphate 2-phosphatase activity"/>
    <property type="evidence" value="ECO:0007669"/>
    <property type="project" value="TreeGrafter"/>
</dbReference>
<dbReference type="PATRIC" id="fig|1423807.3.peg.458"/>
<accession>A0A0R1W9Z5</accession>
<dbReference type="STRING" id="1423807.FD16_GL000451"/>
<dbReference type="InterPro" id="IPR051695">
    <property type="entry name" value="Phosphoglycerate_Mutase"/>
</dbReference>
<dbReference type="EMBL" id="AZGF01000013">
    <property type="protein sequence ID" value="KRM11910.1"/>
    <property type="molecule type" value="Genomic_DNA"/>
</dbReference>
<dbReference type="SUPFAM" id="SSF53254">
    <property type="entry name" value="Phosphoglycerate mutase-like"/>
    <property type="match status" value="1"/>
</dbReference>
<dbReference type="Gene3D" id="3.40.50.1240">
    <property type="entry name" value="Phosphoglycerate mutase-like"/>
    <property type="match status" value="1"/>
</dbReference>
<evidence type="ECO:0000313" key="3">
    <source>
        <dbReference type="EMBL" id="KRM11910.1"/>
    </source>
</evidence>
<reference evidence="3 4" key="1">
    <citation type="journal article" date="2015" name="Genome Announc.">
        <title>Expanding the biotechnology potential of lactobacilli through comparative genomics of 213 strains and associated genera.</title>
        <authorList>
            <person name="Sun Z."/>
            <person name="Harris H.M."/>
            <person name="McCann A."/>
            <person name="Guo C."/>
            <person name="Argimon S."/>
            <person name="Zhang W."/>
            <person name="Yang X."/>
            <person name="Jeffery I.B."/>
            <person name="Cooney J.C."/>
            <person name="Kagawa T.F."/>
            <person name="Liu W."/>
            <person name="Song Y."/>
            <person name="Salvetti E."/>
            <person name="Wrobel A."/>
            <person name="Rasinkangas P."/>
            <person name="Parkhill J."/>
            <person name="Rea M.C."/>
            <person name="O'Sullivan O."/>
            <person name="Ritari J."/>
            <person name="Douillard F.P."/>
            <person name="Paul Ross R."/>
            <person name="Yang R."/>
            <person name="Briner A.E."/>
            <person name="Felis G.E."/>
            <person name="de Vos W.M."/>
            <person name="Barrangou R."/>
            <person name="Klaenhammer T.R."/>
            <person name="Caufield P.W."/>
            <person name="Cui Y."/>
            <person name="Zhang H."/>
            <person name="O'Toole P.W."/>
        </authorList>
    </citation>
    <scope>NUCLEOTIDE SEQUENCE [LARGE SCALE GENOMIC DNA]</scope>
    <source>
        <strain evidence="3 4">DSM 5007</strain>
    </source>
</reference>
<dbReference type="eggNOG" id="COG0406">
    <property type="taxonomic scope" value="Bacteria"/>
</dbReference>
<dbReference type="PANTHER" id="PTHR46517:SF1">
    <property type="entry name" value="FRUCTOSE-2,6-BISPHOSPHATASE TIGAR"/>
    <property type="match status" value="1"/>
</dbReference>
<dbReference type="PANTHER" id="PTHR46517">
    <property type="entry name" value="FRUCTOSE-2,6-BISPHOSPHATASE TIGAR"/>
    <property type="match status" value="1"/>
</dbReference>
<dbReference type="InterPro" id="IPR029033">
    <property type="entry name" value="His_PPase_superfam"/>
</dbReference>
<dbReference type="CDD" id="cd07067">
    <property type="entry name" value="HP_PGM_like"/>
    <property type="match status" value="1"/>
</dbReference>
<keyword evidence="4" id="KW-1185">Reference proteome</keyword>
<proteinExistence type="predicted"/>
<dbReference type="Pfam" id="PF00300">
    <property type="entry name" value="His_Phos_1"/>
    <property type="match status" value="1"/>
</dbReference>
<comment type="caution">
    <text evidence="3">The sequence shown here is derived from an EMBL/GenBank/DDBJ whole genome shotgun (WGS) entry which is preliminary data.</text>
</comment>
<evidence type="ECO:0000313" key="4">
    <source>
        <dbReference type="Proteomes" id="UP000051820"/>
    </source>
</evidence>